<reference evidence="4" key="1">
    <citation type="submission" date="2020-06" db="EMBL/GenBank/DDBJ databases">
        <title>Draft genome sequences of strains closely related to Aspergillus parafelis and Aspergillus hiratsukae.</title>
        <authorList>
            <person name="Dos Santos R.A.C."/>
            <person name="Rivero-Menendez O."/>
            <person name="Steenwyk J.L."/>
            <person name="Mead M.E."/>
            <person name="Goldman G.H."/>
            <person name="Alastruey-Izquierdo A."/>
            <person name="Rokas A."/>
        </authorList>
    </citation>
    <scope>NUCLEOTIDE SEQUENCE</scope>
    <source>
        <strain evidence="3">CNM-CM5793</strain>
        <strain evidence="4">CNM-CM6106</strain>
    </source>
</reference>
<sequence length="731" mass="84090">MTDEVEFNNTGDGPLIVPGFNGVPFDVRASSDRTFVGSDRYGWYPSPFTARELEMLRLMNSLTDRPGWEELVFDASTMQTWRSEAMAQYPLISPKAWEWCAAELRDKAQRLQETGLIVVLNAGSGVCKSDTIIPPALTAEIQDFVTSALKERAGQMDWEPSSNQQVWNLIDPSLYPLTRERTRVLISGGSVPLEQTLDAYGQGEVAPPLRDGKRDWQIEKYLYSLRYQWLPCEVEFCGPAGSTDVRITSYINNLHPHEQRPFYRTLEGVISKVVEPWNEILIRFGDVGDVWSRDSVGREPMRIRTFGVEWYNRYPQWAVDLPTTLDVDRSTEDYQRALARVKEYLSLPEYGVKVQWPYNTTREIPADWGATLSLREVVNIKYSRMFRFQHSEPGTTYSYEDWKAGRTARAIVGRQDFDNVDRSTELWRNRREIKDPNLRNEMLRARDEVDHQFQTVKLQDEFREKGLQIIVKLGGIELTPDNPSFLGEDWHADGLLNEHIAGVAMYCFDLENVTDTRISFVQSISMNGDEFAVDWDLWDIPYLEQLFGVNDGGPALQELGSVSIRQGGLITFPNCLRHRLESFELVDKARPGHCRFLSLMLVDPYYRICSTRNVPPQRLDWWEQETRSHLSSAHPLPRELADQIIAETGPWLMDLPEAQQHRRERAKHEAVALLRTIEEHPIRTLEAIIAFALNGAEGWTAAPDIQTIYFRLRDGANLPFVWNLDHQQPAS</sequence>
<evidence type="ECO:0000313" key="4">
    <source>
        <dbReference type="EMBL" id="KAF7171476.1"/>
    </source>
</evidence>
<comment type="caution">
    <text evidence="4">The sequence shown here is derived from an EMBL/GenBank/DDBJ whole genome shotgun (WGS) entry which is preliminary data.</text>
</comment>
<dbReference type="Pfam" id="PF21666">
    <property type="entry name" value="DUF4246_N"/>
    <property type="match status" value="1"/>
</dbReference>
<dbReference type="OrthoDB" id="415532at2759"/>
<gene>
    <name evidence="3" type="ORF">CNMCM5793_003145</name>
    <name evidence="4" type="ORF">CNMCM6106_005864</name>
</gene>
<evidence type="ECO:0000259" key="1">
    <source>
        <dbReference type="Pfam" id="PF14033"/>
    </source>
</evidence>
<protein>
    <submittedName>
        <fullName evidence="4">Uncharacterized protein</fullName>
    </submittedName>
</protein>
<dbReference type="InterPro" id="IPR049207">
    <property type="entry name" value="DUF4246_N"/>
</dbReference>
<evidence type="ECO:0000313" key="3">
    <source>
        <dbReference type="EMBL" id="KAF7128415.1"/>
    </source>
</evidence>
<proteinExistence type="predicted"/>
<organism evidence="4 6">
    <name type="scientific">Aspergillus hiratsukae</name>
    <dbReference type="NCBI Taxonomy" id="1194566"/>
    <lineage>
        <taxon>Eukaryota</taxon>
        <taxon>Fungi</taxon>
        <taxon>Dikarya</taxon>
        <taxon>Ascomycota</taxon>
        <taxon>Pezizomycotina</taxon>
        <taxon>Eurotiomycetes</taxon>
        <taxon>Eurotiomycetidae</taxon>
        <taxon>Eurotiales</taxon>
        <taxon>Aspergillaceae</taxon>
        <taxon>Aspergillus</taxon>
        <taxon>Aspergillus subgen. Fumigati</taxon>
    </lineage>
</organism>
<name>A0A8H6QE72_9EURO</name>
<accession>A0A8H6QE72</accession>
<evidence type="ECO:0000259" key="2">
    <source>
        <dbReference type="Pfam" id="PF21666"/>
    </source>
</evidence>
<dbReference type="EMBL" id="JACBAD010001926">
    <property type="protein sequence ID" value="KAF7128415.1"/>
    <property type="molecule type" value="Genomic_DNA"/>
</dbReference>
<feature type="domain" description="DUF4246" evidence="2">
    <location>
        <begin position="36"/>
        <end position="84"/>
    </location>
</feature>
<dbReference type="EMBL" id="JACBAF010001928">
    <property type="protein sequence ID" value="KAF7171476.1"/>
    <property type="molecule type" value="Genomic_DNA"/>
</dbReference>
<dbReference type="Pfam" id="PF14033">
    <property type="entry name" value="DUF4246"/>
    <property type="match status" value="1"/>
</dbReference>
<evidence type="ECO:0000313" key="5">
    <source>
        <dbReference type="Proteomes" id="UP000630445"/>
    </source>
</evidence>
<keyword evidence="5" id="KW-1185">Reference proteome</keyword>
<evidence type="ECO:0000313" key="6">
    <source>
        <dbReference type="Proteomes" id="UP000662466"/>
    </source>
</evidence>
<dbReference type="InterPro" id="IPR049192">
    <property type="entry name" value="DUF4246_C"/>
</dbReference>
<dbReference type="PANTHER" id="PTHR33119:SF1">
    <property type="entry name" value="FE2OG DIOXYGENASE DOMAIN-CONTAINING PROTEIN"/>
    <property type="match status" value="1"/>
</dbReference>
<dbReference type="Proteomes" id="UP000662466">
    <property type="component" value="Unassembled WGS sequence"/>
</dbReference>
<dbReference type="Proteomes" id="UP000630445">
    <property type="component" value="Unassembled WGS sequence"/>
</dbReference>
<feature type="domain" description="DUF4246" evidence="1">
    <location>
        <begin position="95"/>
        <end position="624"/>
    </location>
</feature>
<dbReference type="AlphaFoldDB" id="A0A8H6QE72"/>
<dbReference type="InterPro" id="IPR025340">
    <property type="entry name" value="DUF4246"/>
</dbReference>
<dbReference type="PANTHER" id="PTHR33119">
    <property type="entry name" value="IFI3P"/>
    <property type="match status" value="1"/>
</dbReference>